<keyword evidence="5" id="KW-0539">Nucleus</keyword>
<evidence type="ECO:0000256" key="2">
    <source>
        <dbReference type="ARBA" id="ARBA00022723"/>
    </source>
</evidence>
<dbReference type="PROSITE" id="PS50171">
    <property type="entry name" value="ZF_MATRIN"/>
    <property type="match status" value="1"/>
</dbReference>
<dbReference type="InterPro" id="IPR000690">
    <property type="entry name" value="Matrin/U1-C_Znf_C2H2"/>
</dbReference>
<feature type="domain" description="Matrin-type" evidence="6">
    <location>
        <begin position="573"/>
        <end position="604"/>
    </location>
</feature>
<evidence type="ECO:0000256" key="1">
    <source>
        <dbReference type="ARBA" id="ARBA00004123"/>
    </source>
</evidence>
<sequence length="613" mass="70272">MESKNEVYVISLDAVDVNLLPTSYKYAHEKIVPLWTKSNLDLRNNDYYEFEIRSNECIQRIDKKNFTIEFMTCHICDIDVPRVYLNEHNKSFKHKFNTKIADVALKRLQLYMTRNDNTDSENIERDPSTYYCLECSIIVDRKDEITHKKSMPHKNSVLFERFLKDFLYLYTNDDQLDVKDTQDTKTETVDADNEFKIGAKKEQIGNKEIAKNPTVTTVDKPKINLKDYLTILNNKVKTKPMFFKANGNYVEIETLDGSVVRVCEESFHASRKLGRKFNQCMICKDIFDLKLYNEHILSDGHMKMVSLPLKDKHCVREISDSWRHCLVCNAIIECTDLHSLCNTDHSNNLQNLLISDKVNELHTKSDTNADFKVNETVSEPIRLYNDVLKSIPSNNPKDNNVIDSNVDTNINNNNNNIDEIQSKSREHRIQSNFNVKPKTIREIDETENRNATIDKPAVEPATNVGEIVEPNVNNTVEQTKNVSNIVDPATDVCKIVEPVTNVSISVKPVKKVTTKVEQTDNVAKIVKPVTNISKIVESIPSCSKVDNSDQNVRTVANINTTEPIGKANDPNYYFCPICQVKVPNNCENIKIHTKGRPHKKNLDKLEANIVKKT</sequence>
<evidence type="ECO:0000313" key="7">
    <source>
        <dbReference type="Proteomes" id="UP001652626"/>
    </source>
</evidence>
<dbReference type="GeneID" id="113394112"/>
<dbReference type="Proteomes" id="UP001652626">
    <property type="component" value="Chromosome 31"/>
</dbReference>
<evidence type="ECO:0000256" key="4">
    <source>
        <dbReference type="ARBA" id="ARBA00022833"/>
    </source>
</evidence>
<dbReference type="Gene3D" id="3.30.160.60">
    <property type="entry name" value="Classic Zinc Finger"/>
    <property type="match status" value="1"/>
</dbReference>
<keyword evidence="3" id="KW-0863">Zinc-finger</keyword>
<proteinExistence type="predicted"/>
<evidence type="ECO:0000313" key="8">
    <source>
        <dbReference type="RefSeq" id="XP_064076139.1"/>
    </source>
</evidence>
<keyword evidence="4" id="KW-0862">Zinc</keyword>
<dbReference type="RefSeq" id="XP_064076139.1">
    <property type="nucleotide sequence ID" value="XM_064220069.1"/>
</dbReference>
<comment type="subcellular location">
    <subcellularLocation>
        <location evidence="1">Nucleus</location>
    </subcellularLocation>
</comment>
<gene>
    <name evidence="8" type="primary">LOC113394112</name>
</gene>
<reference evidence="8" key="1">
    <citation type="submission" date="2025-08" db="UniProtKB">
        <authorList>
            <consortium name="RefSeq"/>
        </authorList>
    </citation>
    <scope>IDENTIFICATION</scope>
    <source>
        <tissue evidence="8">Whole body</tissue>
    </source>
</reference>
<keyword evidence="2" id="KW-0479">Metal-binding</keyword>
<keyword evidence="7" id="KW-1185">Reference proteome</keyword>
<evidence type="ECO:0000259" key="6">
    <source>
        <dbReference type="PROSITE" id="PS50171"/>
    </source>
</evidence>
<name>A0ABM4AXU7_VANTA</name>
<evidence type="ECO:0000256" key="3">
    <source>
        <dbReference type="ARBA" id="ARBA00022771"/>
    </source>
</evidence>
<organism evidence="7 8">
    <name type="scientific">Vanessa tameamea</name>
    <name type="common">Kamehameha butterfly</name>
    <dbReference type="NCBI Taxonomy" id="334116"/>
    <lineage>
        <taxon>Eukaryota</taxon>
        <taxon>Metazoa</taxon>
        <taxon>Ecdysozoa</taxon>
        <taxon>Arthropoda</taxon>
        <taxon>Hexapoda</taxon>
        <taxon>Insecta</taxon>
        <taxon>Pterygota</taxon>
        <taxon>Neoptera</taxon>
        <taxon>Endopterygota</taxon>
        <taxon>Lepidoptera</taxon>
        <taxon>Glossata</taxon>
        <taxon>Ditrysia</taxon>
        <taxon>Papilionoidea</taxon>
        <taxon>Nymphalidae</taxon>
        <taxon>Nymphalinae</taxon>
        <taxon>Vanessa</taxon>
    </lineage>
</organism>
<evidence type="ECO:0000256" key="5">
    <source>
        <dbReference type="ARBA" id="ARBA00023242"/>
    </source>
</evidence>
<accession>A0ABM4AXU7</accession>
<protein>
    <submittedName>
        <fullName evidence="8">Uncharacterized protein LOC113394112</fullName>
    </submittedName>
</protein>